<gene>
    <name evidence="4" type="ORF">P5G49_07465</name>
</gene>
<keyword evidence="2 3" id="KW-0472">Membrane</keyword>
<feature type="transmembrane region" description="Helical" evidence="3">
    <location>
        <begin position="408"/>
        <end position="431"/>
    </location>
</feature>
<keyword evidence="5" id="KW-1185">Reference proteome</keyword>
<dbReference type="Pfam" id="PF03323">
    <property type="entry name" value="GerA"/>
    <property type="match status" value="1"/>
</dbReference>
<name>A0ABT8JSE9_9BACL</name>
<dbReference type="Proteomes" id="UP001175097">
    <property type="component" value="Unassembled WGS sequence"/>
</dbReference>
<sequence>MMAKLFTSMKEAESWFQSKFGVNETFDATAKNINLWGMPSLMFYINGLIDGPTLTTLLVEMQEGFEKNDEDKDDPEWFLSYFPFYALEDVNERDTLLTSILSGLVGFVLPNGYVFVADLRSSPGRNPEEPDTEKVIRGSRDGFTENIIINTALVRRRLKTEDLRFEMHQTSLNGKTDVAITYMKGAASEEHLSYIRERLDEIKHDGLTMTDKSLEEFLFKQRFQPMPFVRFTERPDICAAHLLEGHIAIIVDTSPSAILVPVTIFHHLQHAEEYRQSPFTGTFVRWLRLFGALLSMLLLPFWYLLATHQEHLPVMLNYIGPNDPGSVPLIVQLLIADIGIEVLRMAAIHTPTPMSTAMGLVAAIVIGQVAIDVGLFTGEVILYVAVSAIFTFAIPSFELSLTTKIFRVFILILTAILGAPGFFLGIAFLVYYLSSLKPMGVPYLWPLIPFFPTAMKRIIIRYPMTIDAPRPFITDSPNRNRLS</sequence>
<accession>A0ABT8JSE9</accession>
<proteinExistence type="inferred from homology"/>
<evidence type="ECO:0000313" key="4">
    <source>
        <dbReference type="EMBL" id="MDN4607322.1"/>
    </source>
</evidence>
<keyword evidence="3" id="KW-0812">Transmembrane</keyword>
<dbReference type="PIRSF" id="PIRSF005690">
    <property type="entry name" value="GerBA"/>
    <property type="match status" value="1"/>
</dbReference>
<keyword evidence="3" id="KW-1133">Transmembrane helix</keyword>
<dbReference type="PANTHER" id="PTHR22550">
    <property type="entry name" value="SPORE GERMINATION PROTEIN"/>
    <property type="match status" value="1"/>
</dbReference>
<feature type="transmembrane region" description="Helical" evidence="3">
    <location>
        <begin position="355"/>
        <end position="375"/>
    </location>
</feature>
<evidence type="ECO:0000313" key="5">
    <source>
        <dbReference type="Proteomes" id="UP001175097"/>
    </source>
</evidence>
<comment type="similarity">
    <text evidence="1">Belongs to the GerABKA family.</text>
</comment>
<reference evidence="4" key="1">
    <citation type="submission" date="2023-03" db="EMBL/GenBank/DDBJ databases">
        <title>MT1 and MT2 Draft Genomes of Novel Species.</title>
        <authorList>
            <person name="Venkateswaran K."/>
        </authorList>
    </citation>
    <scope>NUCLEOTIDE SEQUENCE</scope>
    <source>
        <strain evidence="4">F6_3S_P_2</strain>
    </source>
</reference>
<dbReference type="EMBL" id="JAROCC010000005">
    <property type="protein sequence ID" value="MDN4607322.1"/>
    <property type="molecule type" value="Genomic_DNA"/>
</dbReference>
<protein>
    <submittedName>
        <fullName evidence="4">Spore germination protein</fullName>
    </submittedName>
</protein>
<comment type="caution">
    <text evidence="4">The sequence shown here is derived from an EMBL/GenBank/DDBJ whole genome shotgun (WGS) entry which is preliminary data.</text>
</comment>
<dbReference type="PANTHER" id="PTHR22550:SF9">
    <property type="entry name" value="STAGE V SPORULATION PROTEIN AF"/>
    <property type="match status" value="1"/>
</dbReference>
<dbReference type="InterPro" id="IPR004995">
    <property type="entry name" value="Spore_Ger"/>
</dbReference>
<dbReference type="InterPro" id="IPR050768">
    <property type="entry name" value="UPF0353/GerABKA_families"/>
</dbReference>
<feature type="transmembrane region" description="Helical" evidence="3">
    <location>
        <begin position="286"/>
        <end position="305"/>
    </location>
</feature>
<evidence type="ECO:0000256" key="3">
    <source>
        <dbReference type="SAM" id="Phobius"/>
    </source>
</evidence>
<evidence type="ECO:0000256" key="1">
    <source>
        <dbReference type="ARBA" id="ARBA00005278"/>
    </source>
</evidence>
<evidence type="ECO:0000256" key="2">
    <source>
        <dbReference type="ARBA" id="ARBA00023136"/>
    </source>
</evidence>
<feature type="transmembrane region" description="Helical" evidence="3">
    <location>
        <begin position="381"/>
        <end position="401"/>
    </location>
</feature>
<feature type="transmembrane region" description="Helical" evidence="3">
    <location>
        <begin position="443"/>
        <end position="460"/>
    </location>
</feature>
<organism evidence="4 5">
    <name type="scientific">Sporosarcina highlanderae</name>
    <dbReference type="NCBI Taxonomy" id="3035916"/>
    <lineage>
        <taxon>Bacteria</taxon>
        <taxon>Bacillati</taxon>
        <taxon>Bacillota</taxon>
        <taxon>Bacilli</taxon>
        <taxon>Bacillales</taxon>
        <taxon>Caryophanaceae</taxon>
        <taxon>Sporosarcina</taxon>
    </lineage>
</organism>